<reference evidence="1 2" key="1">
    <citation type="submission" date="2021-06" db="EMBL/GenBank/DDBJ databases">
        <authorList>
            <person name="Palmer J.M."/>
        </authorList>
    </citation>
    <scope>NUCLEOTIDE SEQUENCE [LARGE SCALE GENOMIC DNA]</scope>
    <source>
        <strain evidence="1 2">CL_MEX2019</strain>
        <tissue evidence="1">Muscle</tissue>
    </source>
</reference>
<sequence>MFKTVPAIFRNQILKNIFSILFSLQYKEIYLLKLHQKNLSSSFILWFLAFFQHLNSFVRTSQMFNFNSTLNPLSDQAVYTSIPKSGHQMDLTLKVRPYVALTLTSVPLSHWVSASLTILYSAGIESVEVLHLQLQDGGENGPGEDSERS</sequence>
<accession>A0ABU7ECC4</accession>
<protein>
    <submittedName>
        <fullName evidence="1">Uncharacterized protein</fullName>
    </submittedName>
</protein>
<dbReference type="Proteomes" id="UP001352852">
    <property type="component" value="Unassembled WGS sequence"/>
</dbReference>
<organism evidence="1 2">
    <name type="scientific">Characodon lateralis</name>
    <dbReference type="NCBI Taxonomy" id="208331"/>
    <lineage>
        <taxon>Eukaryota</taxon>
        <taxon>Metazoa</taxon>
        <taxon>Chordata</taxon>
        <taxon>Craniata</taxon>
        <taxon>Vertebrata</taxon>
        <taxon>Euteleostomi</taxon>
        <taxon>Actinopterygii</taxon>
        <taxon>Neopterygii</taxon>
        <taxon>Teleostei</taxon>
        <taxon>Neoteleostei</taxon>
        <taxon>Acanthomorphata</taxon>
        <taxon>Ovalentaria</taxon>
        <taxon>Atherinomorphae</taxon>
        <taxon>Cyprinodontiformes</taxon>
        <taxon>Goodeidae</taxon>
        <taxon>Characodon</taxon>
    </lineage>
</organism>
<keyword evidence="2" id="KW-1185">Reference proteome</keyword>
<proteinExistence type="predicted"/>
<name>A0ABU7ECC4_9TELE</name>
<dbReference type="EMBL" id="JAHUTJ010051576">
    <property type="protein sequence ID" value="MED6284839.1"/>
    <property type="molecule type" value="Genomic_DNA"/>
</dbReference>
<gene>
    <name evidence="1" type="ORF">CHARACLAT_022987</name>
</gene>
<evidence type="ECO:0000313" key="1">
    <source>
        <dbReference type="EMBL" id="MED6284839.1"/>
    </source>
</evidence>
<evidence type="ECO:0000313" key="2">
    <source>
        <dbReference type="Proteomes" id="UP001352852"/>
    </source>
</evidence>
<comment type="caution">
    <text evidence="1">The sequence shown here is derived from an EMBL/GenBank/DDBJ whole genome shotgun (WGS) entry which is preliminary data.</text>
</comment>